<gene>
    <name evidence="7" type="ORF">MIND_00209100</name>
</gene>
<feature type="region of interest" description="Disordered" evidence="5">
    <location>
        <begin position="306"/>
        <end position="342"/>
    </location>
</feature>
<feature type="region of interest" description="Disordered" evidence="5">
    <location>
        <begin position="369"/>
        <end position="388"/>
    </location>
</feature>
<proteinExistence type="predicted"/>
<feature type="region of interest" description="Disordered" evidence="5">
    <location>
        <begin position="454"/>
        <end position="580"/>
    </location>
</feature>
<comment type="caution">
    <text evidence="7">The sequence shown here is derived from an EMBL/GenBank/DDBJ whole genome shotgun (WGS) entry which is preliminary data.</text>
</comment>
<evidence type="ECO:0000256" key="6">
    <source>
        <dbReference type="SAM" id="Phobius"/>
    </source>
</evidence>
<feature type="compositionally biased region" description="Low complexity" evidence="5">
    <location>
        <begin position="458"/>
        <end position="473"/>
    </location>
</feature>
<feature type="region of interest" description="Disordered" evidence="5">
    <location>
        <begin position="171"/>
        <end position="195"/>
    </location>
</feature>
<evidence type="ECO:0000313" key="8">
    <source>
        <dbReference type="Proteomes" id="UP000636479"/>
    </source>
</evidence>
<comment type="subcellular location">
    <subcellularLocation>
        <location evidence="1">Membrane</location>
        <topology evidence="1">Single-pass membrane protein</topology>
    </subcellularLocation>
</comment>
<organism evidence="7 8">
    <name type="scientific">Mycena indigotica</name>
    <dbReference type="NCBI Taxonomy" id="2126181"/>
    <lineage>
        <taxon>Eukaryota</taxon>
        <taxon>Fungi</taxon>
        <taxon>Dikarya</taxon>
        <taxon>Basidiomycota</taxon>
        <taxon>Agaricomycotina</taxon>
        <taxon>Agaricomycetes</taxon>
        <taxon>Agaricomycetidae</taxon>
        <taxon>Agaricales</taxon>
        <taxon>Marasmiineae</taxon>
        <taxon>Mycenaceae</taxon>
        <taxon>Mycena</taxon>
    </lineage>
</organism>
<keyword evidence="3 6" id="KW-1133">Transmembrane helix</keyword>
<dbReference type="OrthoDB" id="2563978at2759"/>
<feature type="compositionally biased region" description="Polar residues" evidence="5">
    <location>
        <begin position="610"/>
        <end position="624"/>
    </location>
</feature>
<dbReference type="GO" id="GO:0071944">
    <property type="term" value="C:cell periphery"/>
    <property type="evidence" value="ECO:0007669"/>
    <property type="project" value="UniProtKB-ARBA"/>
</dbReference>
<evidence type="ECO:0000256" key="2">
    <source>
        <dbReference type="ARBA" id="ARBA00022692"/>
    </source>
</evidence>
<feature type="compositionally biased region" description="Low complexity" evidence="5">
    <location>
        <begin position="843"/>
        <end position="877"/>
    </location>
</feature>
<dbReference type="GeneID" id="59341503"/>
<keyword evidence="8" id="KW-1185">Reference proteome</keyword>
<evidence type="ECO:0000256" key="1">
    <source>
        <dbReference type="ARBA" id="ARBA00004167"/>
    </source>
</evidence>
<feature type="region of interest" description="Disordered" evidence="5">
    <location>
        <begin position="754"/>
        <end position="962"/>
    </location>
</feature>
<dbReference type="GO" id="GO:0016020">
    <property type="term" value="C:membrane"/>
    <property type="evidence" value="ECO:0007669"/>
    <property type="project" value="UniProtKB-SubCell"/>
</dbReference>
<evidence type="ECO:0000256" key="4">
    <source>
        <dbReference type="ARBA" id="ARBA00023136"/>
    </source>
</evidence>
<feature type="compositionally biased region" description="Gly residues" evidence="5">
    <location>
        <begin position="780"/>
        <end position="791"/>
    </location>
</feature>
<feature type="compositionally biased region" description="Gly residues" evidence="5">
    <location>
        <begin position="803"/>
        <end position="815"/>
    </location>
</feature>
<feature type="region of interest" description="Disordered" evidence="5">
    <location>
        <begin position="233"/>
        <end position="293"/>
    </location>
</feature>
<evidence type="ECO:0000256" key="3">
    <source>
        <dbReference type="ARBA" id="ARBA00022989"/>
    </source>
</evidence>
<feature type="region of interest" description="Disordered" evidence="5">
    <location>
        <begin position="56"/>
        <end position="124"/>
    </location>
</feature>
<feature type="compositionally biased region" description="Polar residues" evidence="5">
    <location>
        <begin position="282"/>
        <end position="293"/>
    </location>
</feature>
<dbReference type="Proteomes" id="UP000636479">
    <property type="component" value="Unassembled WGS sequence"/>
</dbReference>
<reference evidence="7" key="1">
    <citation type="submission" date="2020-05" db="EMBL/GenBank/DDBJ databases">
        <title>Mycena genomes resolve the evolution of fungal bioluminescence.</title>
        <authorList>
            <person name="Tsai I.J."/>
        </authorList>
    </citation>
    <scope>NUCLEOTIDE SEQUENCE</scope>
    <source>
        <strain evidence="7">171206Taipei</strain>
    </source>
</reference>
<feature type="transmembrane region" description="Helical" evidence="6">
    <location>
        <begin position="141"/>
        <end position="160"/>
    </location>
</feature>
<feature type="compositionally biased region" description="Low complexity" evidence="5">
    <location>
        <begin position="598"/>
        <end position="609"/>
    </location>
</feature>
<feature type="region of interest" description="Disordered" evidence="5">
    <location>
        <begin position="598"/>
        <end position="652"/>
    </location>
</feature>
<evidence type="ECO:0000256" key="5">
    <source>
        <dbReference type="SAM" id="MobiDB-lite"/>
    </source>
</evidence>
<dbReference type="AlphaFoldDB" id="A0A8H6T720"/>
<dbReference type="PANTHER" id="PTHR15549">
    <property type="entry name" value="PAIRED IMMUNOGLOBULIN-LIKE TYPE 2 RECEPTOR"/>
    <property type="match status" value="1"/>
</dbReference>
<keyword evidence="4 6" id="KW-0472">Membrane</keyword>
<feature type="compositionally biased region" description="Low complexity" evidence="5">
    <location>
        <begin position="926"/>
        <end position="943"/>
    </location>
</feature>
<protein>
    <submittedName>
        <fullName evidence="7">Uncharacterized protein</fullName>
    </submittedName>
</protein>
<sequence length="962" mass="98730">MAAPTQELPPWLSYTTITLPQTTETSVVFLPLTYYGPSIPLDSDWVYGGLTSPVSTSTPASSSIPLTSSSALSSSTPLSTAPPSSSSPSQSSVLSSAISSSSVSSTSPTTTSPSSSSAMPSSSSSSIAVASSSTGLSHGQLIGVIIGSILGAFVLFLLFFSCCLRWCRRRRGDPNDPQTLQNVPASRGQRKTSGSRFTALLPRRQRRARTRFTMVTPGNGIGSTDEFDADWLMVQTPGSPPTRPTEPGTGRTEVDPFLTSAGLPNPHPGSASGNNSGSGSSRETGATTGSSGTNVSGYGVLLAHPSLSLPDNHEGNPFDLPTSYSGGNNHALPPGAAPPTTTYANIMPGRRILSPSQLAMLVEEEGEREVLPRPSGELPRNSMQGSHISGDEEGEVVYARRVAVSGPDTPPELPQAQTATATPFRRSWIPRFSWLRDSRGSREIEDDVEAGTGLLFDASSPSAPSSPAGPRSQQRSKRPSAEMREFGTKPFPGFLSSSRPATPGSRPVSGAARPLSGVSSDGTNGTNGSGKSGGTVYTDARETLSTRGSNSRVGTGPPTQHDPMPEIDPDTTLRADPLDAPAPVAFAPFSSAASLHHSASRTSLTHSASEASLSQQTQPTLSHHGSSEGPAHPTLLTLTSGSSPSASTLATTTTKPEAAYAFGPPGLGFNVDSQKPGSVGSWDKAGLEMGFARAASIDKLGTFGSGNRGVLQAPGPFAPPPLPVFNAPPPPRSPPPSVSYGSSGTPGIRIIGSSNLRSPMDLPQRAPHLSLDLDDAPPGADGGWRLLGGTGSTPSLLNNEWGVGVGGPGKRGTFGGPSNTAAQYVSGSGGPSSEHGSLHSRLDNSINSSSLSSRSIHSRNQNNTSSSSNSNPTPHSQYPSSNSARSRAALGRPISVPGPMSPANSAFGVRHLPENSGSSGSGNGHGNEMSGSSLPRARSPASPTLMAAAPWAGGLGEDWRAT</sequence>
<feature type="compositionally biased region" description="Low complexity" evidence="5">
    <location>
        <begin position="633"/>
        <end position="652"/>
    </location>
</feature>
<feature type="compositionally biased region" description="Low complexity" evidence="5">
    <location>
        <begin position="269"/>
        <end position="281"/>
    </location>
</feature>
<dbReference type="InterPro" id="IPR051694">
    <property type="entry name" value="Immunoregulatory_rcpt-like"/>
</dbReference>
<name>A0A8H6T720_9AGAR</name>
<keyword evidence="2 6" id="KW-0812">Transmembrane</keyword>
<feature type="compositionally biased region" description="Low complexity" evidence="5">
    <location>
        <begin position="331"/>
        <end position="342"/>
    </location>
</feature>
<evidence type="ECO:0000313" key="7">
    <source>
        <dbReference type="EMBL" id="KAF7311974.1"/>
    </source>
</evidence>
<accession>A0A8H6T720</accession>
<dbReference type="RefSeq" id="XP_037224082.1">
    <property type="nucleotide sequence ID" value="XM_037358987.1"/>
</dbReference>
<dbReference type="EMBL" id="JACAZF010000002">
    <property type="protein sequence ID" value="KAF7311974.1"/>
    <property type="molecule type" value="Genomic_DNA"/>
</dbReference>